<evidence type="ECO:0000313" key="2">
    <source>
        <dbReference type="EMBL" id="RKP26110.1"/>
    </source>
</evidence>
<evidence type="ECO:0000313" key="3">
    <source>
        <dbReference type="Proteomes" id="UP000278143"/>
    </source>
</evidence>
<dbReference type="AlphaFoldDB" id="A0A4P9Z3K9"/>
<feature type="chain" id="PRO_5020719073" evidence="1">
    <location>
        <begin position="39"/>
        <end position="272"/>
    </location>
</feature>
<dbReference type="OrthoDB" id="10354894at2759"/>
<protein>
    <submittedName>
        <fullName evidence="2">Uncharacterized protein</fullName>
    </submittedName>
</protein>
<keyword evidence="3" id="KW-1185">Reference proteome</keyword>
<organism evidence="2 3">
    <name type="scientific">Syncephalis pseudoplumigaleata</name>
    <dbReference type="NCBI Taxonomy" id="1712513"/>
    <lineage>
        <taxon>Eukaryota</taxon>
        <taxon>Fungi</taxon>
        <taxon>Fungi incertae sedis</taxon>
        <taxon>Zoopagomycota</taxon>
        <taxon>Zoopagomycotina</taxon>
        <taxon>Zoopagomycetes</taxon>
        <taxon>Zoopagales</taxon>
        <taxon>Piptocephalidaceae</taxon>
        <taxon>Syncephalis</taxon>
    </lineage>
</organism>
<keyword evidence="1" id="KW-0732">Signal</keyword>
<dbReference type="EMBL" id="KZ989513">
    <property type="protein sequence ID" value="RKP26110.1"/>
    <property type="molecule type" value="Genomic_DNA"/>
</dbReference>
<accession>A0A4P9Z3K9</accession>
<proteinExistence type="predicted"/>
<dbReference type="PROSITE" id="PS50231">
    <property type="entry name" value="RICIN_B_LECTIN"/>
    <property type="match status" value="1"/>
</dbReference>
<evidence type="ECO:0000256" key="1">
    <source>
        <dbReference type="SAM" id="SignalP"/>
    </source>
</evidence>
<feature type="signal peptide" evidence="1">
    <location>
        <begin position="1"/>
        <end position="38"/>
    </location>
</feature>
<gene>
    <name evidence="2" type="ORF">SYNPS1DRAFT_28185</name>
</gene>
<sequence>MPVSIGFHPRSMASAYAWLSRPVHLLIIAGLLACASDATPIAGGGGSNNSLSMAIGQRGKGLLPDGLTRIKFQRPNIHGAELLKLSADTGLCLSLPTVFHRNVVFTTCSTRGRDDDLRSLWNIIPLDSVMASTTAKAAASSSSSSPSSSPYVKVRNLQNGLCLTFHAADRHVMTDECAYSPEGEPIHTQLFRFHQPADKANGASKLISAESDDTDDNRYDCLRSGRSYHDDIATLNNISFLNALIETCDHNQRWQYIQRQPVHSIPSASDAD</sequence>
<dbReference type="Proteomes" id="UP000278143">
    <property type="component" value="Unassembled WGS sequence"/>
</dbReference>
<reference evidence="3" key="1">
    <citation type="journal article" date="2018" name="Nat. Microbiol.">
        <title>Leveraging single-cell genomics to expand the fungal tree of life.</title>
        <authorList>
            <person name="Ahrendt S.R."/>
            <person name="Quandt C.A."/>
            <person name="Ciobanu D."/>
            <person name="Clum A."/>
            <person name="Salamov A."/>
            <person name="Andreopoulos B."/>
            <person name="Cheng J.F."/>
            <person name="Woyke T."/>
            <person name="Pelin A."/>
            <person name="Henrissat B."/>
            <person name="Reynolds N.K."/>
            <person name="Benny G.L."/>
            <person name="Smith M.E."/>
            <person name="James T.Y."/>
            <person name="Grigoriev I.V."/>
        </authorList>
    </citation>
    <scope>NUCLEOTIDE SEQUENCE [LARGE SCALE GENOMIC DNA]</scope>
    <source>
        <strain evidence="3">Benny S71-1</strain>
    </source>
</reference>
<name>A0A4P9Z3K9_9FUNG</name>